<dbReference type="KEGG" id="scm:SCHCO_01170393"/>
<feature type="non-terminal residue" evidence="2">
    <location>
        <position position="219"/>
    </location>
</feature>
<dbReference type="RefSeq" id="XP_003034265.1">
    <property type="nucleotide sequence ID" value="XM_003034219.1"/>
</dbReference>
<keyword evidence="3" id="KW-1185">Reference proteome</keyword>
<accession>D8PZ31</accession>
<feature type="region of interest" description="Disordered" evidence="1">
    <location>
        <begin position="66"/>
        <end position="88"/>
    </location>
</feature>
<reference evidence="2 3" key="1">
    <citation type="journal article" date="2010" name="Nat. Biotechnol.">
        <title>Genome sequence of the model mushroom Schizophyllum commune.</title>
        <authorList>
            <person name="Ohm R.A."/>
            <person name="de Jong J.F."/>
            <person name="Lugones L.G."/>
            <person name="Aerts A."/>
            <person name="Kothe E."/>
            <person name="Stajich J.E."/>
            <person name="de Vries R.P."/>
            <person name="Record E."/>
            <person name="Levasseur A."/>
            <person name="Baker S.E."/>
            <person name="Bartholomew K.A."/>
            <person name="Coutinho P.M."/>
            <person name="Erdmann S."/>
            <person name="Fowler T.J."/>
            <person name="Gathman A.C."/>
            <person name="Lombard V."/>
            <person name="Henrissat B."/>
            <person name="Knabe N."/>
            <person name="Kuees U."/>
            <person name="Lilly W.W."/>
            <person name="Lindquist E."/>
            <person name="Lucas S."/>
            <person name="Magnuson J.K."/>
            <person name="Piumi F."/>
            <person name="Raudaskoski M."/>
            <person name="Salamov A."/>
            <person name="Schmutz J."/>
            <person name="Schwarze F.W.M.R."/>
            <person name="vanKuyk P.A."/>
            <person name="Horton J.S."/>
            <person name="Grigoriev I.V."/>
            <person name="Woesten H.A.B."/>
        </authorList>
    </citation>
    <scope>NUCLEOTIDE SEQUENCE [LARGE SCALE GENOMIC DNA]</scope>
    <source>
        <strain evidence="3">H4-8 / FGSC 9210</strain>
    </source>
</reference>
<dbReference type="Proteomes" id="UP000007431">
    <property type="component" value="Unassembled WGS sequence"/>
</dbReference>
<name>D8PZ31_SCHCM</name>
<dbReference type="HOGENOM" id="CLU_1262178_0_0_1"/>
<sequence>MNTSPDPTPGITQTRKFTWARKHWASAETEAAEQHLKVAVRLIFVQYEIAESSSILERKDMRREAARSDVSGGREPAVKSSSSARAQGGGLSGLEGWFAEASSNASPIAHEAQDFEDVLKEFEQWVKRGIIENRNQRANPDLVRSLNTDVFRRAKSLAEHDGDMTIAPLPHEERMSFTVGLLVREELETIEIEPTLYYELLTTGRYDELVLLLQTADTK</sequence>
<dbReference type="GeneID" id="9585312"/>
<dbReference type="InParanoid" id="D8PZ31"/>
<evidence type="ECO:0000313" key="3">
    <source>
        <dbReference type="Proteomes" id="UP000007431"/>
    </source>
</evidence>
<gene>
    <name evidence="2" type="ORF">SCHCODRAFT_106594</name>
</gene>
<proteinExistence type="predicted"/>
<dbReference type="VEuPathDB" id="FungiDB:SCHCODRAFT_01170393"/>
<evidence type="ECO:0000313" key="2">
    <source>
        <dbReference type="EMBL" id="EFI99362.1"/>
    </source>
</evidence>
<organism evidence="3">
    <name type="scientific">Schizophyllum commune (strain H4-8 / FGSC 9210)</name>
    <name type="common">Split gill fungus</name>
    <dbReference type="NCBI Taxonomy" id="578458"/>
    <lineage>
        <taxon>Eukaryota</taxon>
        <taxon>Fungi</taxon>
        <taxon>Dikarya</taxon>
        <taxon>Basidiomycota</taxon>
        <taxon>Agaricomycotina</taxon>
        <taxon>Agaricomycetes</taxon>
        <taxon>Agaricomycetidae</taxon>
        <taxon>Agaricales</taxon>
        <taxon>Schizophyllaceae</taxon>
        <taxon>Schizophyllum</taxon>
    </lineage>
</organism>
<dbReference type="AlphaFoldDB" id="D8PZ31"/>
<evidence type="ECO:0000256" key="1">
    <source>
        <dbReference type="SAM" id="MobiDB-lite"/>
    </source>
</evidence>
<protein>
    <submittedName>
        <fullName evidence="2">Uncharacterized protein</fullName>
    </submittedName>
</protein>
<dbReference type="EMBL" id="GL377304">
    <property type="protein sequence ID" value="EFI99362.1"/>
    <property type="molecule type" value="Genomic_DNA"/>
</dbReference>